<dbReference type="Proteomes" id="UP000800200">
    <property type="component" value="Unassembled WGS sequence"/>
</dbReference>
<feature type="compositionally biased region" description="Basic residues" evidence="1">
    <location>
        <begin position="398"/>
        <end position="412"/>
    </location>
</feature>
<keyword evidence="3" id="KW-1185">Reference proteome</keyword>
<feature type="compositionally biased region" description="Polar residues" evidence="1">
    <location>
        <begin position="249"/>
        <end position="274"/>
    </location>
</feature>
<proteinExistence type="predicted"/>
<evidence type="ECO:0000256" key="1">
    <source>
        <dbReference type="SAM" id="MobiDB-lite"/>
    </source>
</evidence>
<accession>A0A6A6DHQ7</accession>
<dbReference type="AlphaFoldDB" id="A0A6A6DHQ7"/>
<name>A0A6A6DHQ7_9PEZI</name>
<feature type="compositionally biased region" description="Low complexity" evidence="1">
    <location>
        <begin position="142"/>
        <end position="155"/>
    </location>
</feature>
<feature type="region of interest" description="Disordered" evidence="1">
    <location>
        <begin position="235"/>
        <end position="331"/>
    </location>
</feature>
<evidence type="ECO:0000313" key="2">
    <source>
        <dbReference type="EMBL" id="KAF2179074.1"/>
    </source>
</evidence>
<gene>
    <name evidence="2" type="ORF">K469DRAFT_694986</name>
</gene>
<organism evidence="2 3">
    <name type="scientific">Zopfia rhizophila CBS 207.26</name>
    <dbReference type="NCBI Taxonomy" id="1314779"/>
    <lineage>
        <taxon>Eukaryota</taxon>
        <taxon>Fungi</taxon>
        <taxon>Dikarya</taxon>
        <taxon>Ascomycota</taxon>
        <taxon>Pezizomycotina</taxon>
        <taxon>Dothideomycetes</taxon>
        <taxon>Dothideomycetes incertae sedis</taxon>
        <taxon>Zopfiaceae</taxon>
        <taxon>Zopfia</taxon>
    </lineage>
</organism>
<feature type="compositionally biased region" description="Basic residues" evidence="1">
    <location>
        <begin position="295"/>
        <end position="304"/>
    </location>
</feature>
<evidence type="ECO:0000313" key="3">
    <source>
        <dbReference type="Proteomes" id="UP000800200"/>
    </source>
</evidence>
<feature type="compositionally biased region" description="Polar residues" evidence="1">
    <location>
        <begin position="314"/>
        <end position="325"/>
    </location>
</feature>
<feature type="region of interest" description="Disordered" evidence="1">
    <location>
        <begin position="378"/>
        <end position="424"/>
    </location>
</feature>
<protein>
    <submittedName>
        <fullName evidence="2">Uncharacterized protein</fullName>
    </submittedName>
</protein>
<dbReference type="EMBL" id="ML994670">
    <property type="protein sequence ID" value="KAF2179074.1"/>
    <property type="molecule type" value="Genomic_DNA"/>
</dbReference>
<sequence length="424" mass="47036">MSNVKFPHEYRQIGLPLWPPRYSDYQAGDFNPSHFKVIDVSSDDIEDQNSLFILEQTGLSPYITPPHLEIVRSPWLPIEIAQEGVLSDSSDDTVVPNHPGTFADKNTVPLSAFANAIAGALNKTQVTETEHADLAPKPKMRTLSAAESSSSTPTAKEQDPGLDPESFGISNPETSMAYMKDKLQSWYNIQFEDRDIIQRNKGDAERLHRHLVRADFPFEDRGQDIWRAVWPRLDGMPSATPSAKEKEMSASTGNANESKTPSSDNSANTIVLNTKTEKNARLPKRKMTPAERRAAIKKAQKGKRTPLPLASKPGGNTSTPQTTPLPETPNPGLRIFEIEGNPTEEELVEQLAWVLQESSLSGKRENAEALAQQLIYGGDGNEEYEPDEVAKTNQTVKGKARKARNKERKKLKQAQTLSGKEKDE</sequence>
<feature type="region of interest" description="Disordered" evidence="1">
    <location>
        <begin position="128"/>
        <end position="172"/>
    </location>
</feature>
<reference evidence="2" key="1">
    <citation type="journal article" date="2020" name="Stud. Mycol.">
        <title>101 Dothideomycetes genomes: a test case for predicting lifestyles and emergence of pathogens.</title>
        <authorList>
            <person name="Haridas S."/>
            <person name="Albert R."/>
            <person name="Binder M."/>
            <person name="Bloem J."/>
            <person name="Labutti K."/>
            <person name="Salamov A."/>
            <person name="Andreopoulos B."/>
            <person name="Baker S."/>
            <person name="Barry K."/>
            <person name="Bills G."/>
            <person name="Bluhm B."/>
            <person name="Cannon C."/>
            <person name="Castanera R."/>
            <person name="Culley D."/>
            <person name="Daum C."/>
            <person name="Ezra D."/>
            <person name="Gonzalez J."/>
            <person name="Henrissat B."/>
            <person name="Kuo A."/>
            <person name="Liang C."/>
            <person name="Lipzen A."/>
            <person name="Lutzoni F."/>
            <person name="Magnuson J."/>
            <person name="Mondo S."/>
            <person name="Nolan M."/>
            <person name="Ohm R."/>
            <person name="Pangilinan J."/>
            <person name="Park H.-J."/>
            <person name="Ramirez L."/>
            <person name="Alfaro M."/>
            <person name="Sun H."/>
            <person name="Tritt A."/>
            <person name="Yoshinaga Y."/>
            <person name="Zwiers L.-H."/>
            <person name="Turgeon B."/>
            <person name="Goodwin S."/>
            <person name="Spatafora J."/>
            <person name="Crous P."/>
            <person name="Grigoriev I."/>
        </authorList>
    </citation>
    <scope>NUCLEOTIDE SEQUENCE</scope>
    <source>
        <strain evidence="2">CBS 207.26</strain>
    </source>
</reference>